<organism evidence="3 4">
    <name type="scientific">Marivirga aurantiaca</name>
    <dbReference type="NCBI Taxonomy" id="2802615"/>
    <lineage>
        <taxon>Bacteria</taxon>
        <taxon>Pseudomonadati</taxon>
        <taxon>Bacteroidota</taxon>
        <taxon>Cytophagia</taxon>
        <taxon>Cytophagales</taxon>
        <taxon>Marivirgaceae</taxon>
        <taxon>Marivirga</taxon>
    </lineage>
</organism>
<keyword evidence="4" id="KW-1185">Reference proteome</keyword>
<dbReference type="InterPro" id="IPR032698">
    <property type="entry name" value="SirB1_N"/>
</dbReference>
<proteinExistence type="inferred from homology"/>
<protein>
    <submittedName>
        <fullName evidence="3">Transglutaminase family protein</fullName>
    </submittedName>
</protein>
<sequence length="289" mass="33656">MIDIDKKEFKALVSLLDDEDAEVNRHVEEKIMSLGSEIIPYLEEQWENSFDPEIQRKLEDMIHVLQFDLLKERLVKWKDKGASDLLEGMWIVSTYQYPDTELEELNKQIEQIYYDIWVDLKPDLHPYDQIKIINGSLFSKLKFRANTKNFHSPNNSLIKSVLESKKGNPITLSVIYILVAEKLGLPVKGVNLPNLFIITYKTEELQFYINAFNRGLIFSKKDIDNYVANLNLTPKESFYQPCNNEEIVKRVLRNLIIAYDKLDEHQKSEEIKELLVLLSGGIDFDALGL</sequence>
<evidence type="ECO:0000313" key="3">
    <source>
        <dbReference type="EMBL" id="MBK6264723.1"/>
    </source>
</evidence>
<dbReference type="AlphaFoldDB" id="A0A934WX41"/>
<feature type="domain" description="Protein SirB1 N-terminal" evidence="2">
    <location>
        <begin position="104"/>
        <end position="253"/>
    </location>
</feature>
<dbReference type="PANTHER" id="PTHR31350:SF21">
    <property type="entry name" value="F-BOX ONLY PROTEIN 21"/>
    <property type="match status" value="1"/>
</dbReference>
<name>A0A934WX41_9BACT</name>
<dbReference type="Pfam" id="PF13369">
    <property type="entry name" value="Transglut_core2"/>
    <property type="match status" value="1"/>
</dbReference>
<gene>
    <name evidence="3" type="ORF">JKA74_06715</name>
</gene>
<evidence type="ECO:0000259" key="2">
    <source>
        <dbReference type="Pfam" id="PF13369"/>
    </source>
</evidence>
<dbReference type="RefSeq" id="WP_201430393.1">
    <property type="nucleotide sequence ID" value="NZ_JAEQBW010000002.1"/>
</dbReference>
<dbReference type="EMBL" id="JAEQBW010000002">
    <property type="protein sequence ID" value="MBK6264723.1"/>
    <property type="molecule type" value="Genomic_DNA"/>
</dbReference>
<evidence type="ECO:0000313" key="4">
    <source>
        <dbReference type="Proteomes" id="UP000611723"/>
    </source>
</evidence>
<dbReference type="PANTHER" id="PTHR31350">
    <property type="entry name" value="SI:DKEY-261L7.2"/>
    <property type="match status" value="1"/>
</dbReference>
<dbReference type="Proteomes" id="UP000611723">
    <property type="component" value="Unassembled WGS sequence"/>
</dbReference>
<comment type="caution">
    <text evidence="3">The sequence shown here is derived from an EMBL/GenBank/DDBJ whole genome shotgun (WGS) entry which is preliminary data.</text>
</comment>
<comment type="similarity">
    <text evidence="1">Belongs to the UPF0162 family.</text>
</comment>
<reference evidence="3" key="1">
    <citation type="submission" date="2021-01" db="EMBL/GenBank/DDBJ databases">
        <title>Marivirga aurantiaca sp. nov., isolated from intertidal surface sediments.</title>
        <authorList>
            <person name="Zhang M."/>
        </authorList>
    </citation>
    <scope>NUCLEOTIDE SEQUENCE</scope>
    <source>
        <strain evidence="3">S37H4</strain>
    </source>
</reference>
<evidence type="ECO:0000256" key="1">
    <source>
        <dbReference type="ARBA" id="ARBA00007100"/>
    </source>
</evidence>
<accession>A0A934WX41</accession>